<dbReference type="RefSeq" id="YP_010672921.1">
    <property type="nucleotide sequence ID" value="NC_070981.1"/>
</dbReference>
<dbReference type="GeneID" id="77949211"/>
<dbReference type="KEGG" id="vg:77949211"/>
<evidence type="ECO:0000313" key="2">
    <source>
        <dbReference type="Proteomes" id="UP000505302"/>
    </source>
</evidence>
<reference evidence="1 2" key="1">
    <citation type="submission" date="2020-06" db="EMBL/GenBank/DDBJ databases">
        <title>Complete Genome Sequence of the phage EK010 isolated from swine sewage.</title>
        <authorList>
            <person name="Shahin K."/>
            <person name="Bao H."/>
            <person name="Soleimani-Delfan A."/>
            <person name="Wang R."/>
        </authorList>
    </citation>
    <scope>NUCLEOTIDE SEQUENCE [LARGE SCALE GENOMIC DNA]</scope>
</reference>
<organism evidence="1 2">
    <name type="scientific">Escherichia phage EK010</name>
    <dbReference type="NCBI Taxonomy" id="2742112"/>
    <lineage>
        <taxon>Viruses</taxon>
        <taxon>Duplodnaviria</taxon>
        <taxon>Heunggongvirae</taxon>
        <taxon>Uroviricota</taxon>
        <taxon>Caudoviricetes</taxon>
        <taxon>Mktvariviridae</taxon>
        <taxon>Gordonclarkvirinae</taxon>
        <taxon>Suseptimavirus</taxon>
        <taxon>Suseptimavirus EK010</taxon>
    </lineage>
</organism>
<evidence type="ECO:0000313" key="1">
    <source>
        <dbReference type="EMBL" id="BCG44937.1"/>
    </source>
</evidence>
<keyword evidence="2" id="KW-1185">Reference proteome</keyword>
<protein>
    <submittedName>
        <fullName evidence="1">Uncharacterized protein</fullName>
    </submittedName>
</protein>
<dbReference type="Proteomes" id="UP000505302">
    <property type="component" value="Segment"/>
</dbReference>
<name>A0A6J4EF74_9CAUD</name>
<sequence length="58" mass="6543">MRSKVKFTTGNTVRLVGGTQTGVIRRRTTIDGVLCYLVQWNGESSPSFERRTDLVLIK</sequence>
<accession>A0A6J4EF74</accession>
<proteinExistence type="predicted"/>
<dbReference type="EMBL" id="LC553734">
    <property type="protein sequence ID" value="BCG44937.1"/>
    <property type="molecule type" value="Genomic_DNA"/>
</dbReference>